<dbReference type="Proteomes" id="UP000192328">
    <property type="component" value="Unassembled WGS sequence"/>
</dbReference>
<proteinExistence type="predicted"/>
<evidence type="ECO:0000313" key="2">
    <source>
        <dbReference type="Proteomes" id="UP000192328"/>
    </source>
</evidence>
<name>A0AC61PI94_9FIRM</name>
<accession>A0AC61PI94</accession>
<comment type="caution">
    <text evidence="1">The sequence shown here is derived from an EMBL/GenBank/DDBJ whole genome shotgun (WGS) entry which is preliminary data.</text>
</comment>
<keyword evidence="2" id="KW-1185">Reference proteome</keyword>
<sequence length="368" mass="40899">MIRNIIQGPEFCAVTEDGVLVEYIQEDPSRQCGDILTGRIDRLMPGLNCAFVDIGRKKSGFLPLDEQSSSFTGSKPRSGEKIILQIKKEETGSKGAFLTRDVTFPGNTVILMPLNRFIGVSSRTEDEEIRDRLKTLGREIAAGRFGLVLRKAAETADAETIRGEAESLYEQWIALTETAASIGKPGTVLYSGSAAEQLKQDYASRGIDMVQETETLSPDIRKQLTTATERKLTLPGGGNIVVDRCEAMTVIDVNTASFSGHGMKEQTILETNLEACRMIARQVRLRNISGIILIDFIDMDSDTDRIRVQQELTECFSCDRIKTVIHGWTSLGLLEMTRKRTRPALYEELFKVCPSCGGTGYRLREQKE</sequence>
<organism evidence="1 2">
    <name type="scientific">Aristaeella lactis</name>
    <dbReference type="NCBI Taxonomy" id="3046383"/>
    <lineage>
        <taxon>Bacteria</taxon>
        <taxon>Bacillati</taxon>
        <taxon>Bacillota</taxon>
        <taxon>Clostridia</taxon>
        <taxon>Eubacteriales</taxon>
        <taxon>Aristaeellaceae</taxon>
        <taxon>Aristaeella</taxon>
    </lineage>
</organism>
<gene>
    <name evidence="1" type="ORF">SAMN06297397_0496</name>
</gene>
<dbReference type="EMBL" id="FWXZ01000001">
    <property type="protein sequence ID" value="SMC38621.1"/>
    <property type="molecule type" value="Genomic_DNA"/>
</dbReference>
<protein>
    <submittedName>
        <fullName evidence="1">RNAse G</fullName>
    </submittedName>
</protein>
<evidence type="ECO:0000313" key="1">
    <source>
        <dbReference type="EMBL" id="SMC38621.1"/>
    </source>
</evidence>
<reference evidence="1" key="1">
    <citation type="submission" date="2017-04" db="EMBL/GenBank/DDBJ databases">
        <authorList>
            <person name="Varghese N."/>
            <person name="Submissions S."/>
        </authorList>
    </citation>
    <scope>NUCLEOTIDE SEQUENCE</scope>
    <source>
        <strain evidence="1">WTE2008</strain>
    </source>
</reference>